<gene>
    <name evidence="1" type="ORF">GAK30_00443</name>
</gene>
<protein>
    <recommendedName>
        <fullName evidence="3">Glucitol operon activator protein</fullName>
    </recommendedName>
</protein>
<reference evidence="2" key="1">
    <citation type="journal article" date="2020" name="MBio">
        <title>Horizontal gene transfer to a defensive symbiont with a reduced genome amongst a multipartite beetle microbiome.</title>
        <authorList>
            <person name="Waterworth S.C."/>
            <person name="Florez L.V."/>
            <person name="Rees E.R."/>
            <person name="Hertweck C."/>
            <person name="Kaltenpoth M."/>
            <person name="Kwan J.C."/>
        </authorList>
    </citation>
    <scope>NUCLEOTIDE SEQUENCE [LARGE SCALE GENOMIC DNA]</scope>
</reference>
<dbReference type="Proteomes" id="UP000461670">
    <property type="component" value="Unassembled WGS sequence"/>
</dbReference>
<accession>A0A7V8FRR2</accession>
<proteinExistence type="predicted"/>
<dbReference type="AlphaFoldDB" id="A0A7V8FRR2"/>
<comment type="caution">
    <text evidence="1">The sequence shown here is derived from an EMBL/GenBank/DDBJ whole genome shotgun (WGS) entry which is preliminary data.</text>
</comment>
<sequence length="130" mass="14681">MTFLQSALLLLGIFWALQIVATWVQWSHYRQAMGGATTRWRDGYLGVGRGRSRWGRSAIALLEVSPTLDVRGLQVMSGLSVFARFRPEPVAQALSLDALRRQYAEGPRAGPLQHAVRQAIEQVEEVHRRR</sequence>
<dbReference type="EMBL" id="WNDQ01000004">
    <property type="protein sequence ID" value="KAF1023492.1"/>
    <property type="molecule type" value="Genomic_DNA"/>
</dbReference>
<evidence type="ECO:0000313" key="1">
    <source>
        <dbReference type="EMBL" id="KAF1023492.1"/>
    </source>
</evidence>
<dbReference type="Pfam" id="PF06923">
    <property type="entry name" value="GutM"/>
    <property type="match status" value="1"/>
</dbReference>
<evidence type="ECO:0000313" key="2">
    <source>
        <dbReference type="Proteomes" id="UP000461670"/>
    </source>
</evidence>
<organism evidence="1 2">
    <name type="scientific">Paracidovorax wautersii</name>
    <dbReference type="NCBI Taxonomy" id="1177982"/>
    <lineage>
        <taxon>Bacteria</taxon>
        <taxon>Pseudomonadati</taxon>
        <taxon>Pseudomonadota</taxon>
        <taxon>Betaproteobacteria</taxon>
        <taxon>Burkholderiales</taxon>
        <taxon>Comamonadaceae</taxon>
        <taxon>Paracidovorax</taxon>
    </lineage>
</organism>
<evidence type="ECO:0008006" key="3">
    <source>
        <dbReference type="Google" id="ProtNLM"/>
    </source>
</evidence>
<name>A0A7V8FRR2_9BURK</name>
<dbReference type="InterPro" id="IPR009693">
    <property type="entry name" value="Glucitol_operon_activator"/>
</dbReference>